<feature type="transmembrane region" description="Helical" evidence="7">
    <location>
        <begin position="877"/>
        <end position="899"/>
    </location>
</feature>
<keyword evidence="4 7" id="KW-1133">Transmembrane helix</keyword>
<dbReference type="Pfam" id="PF02687">
    <property type="entry name" value="FtsX"/>
    <property type="match status" value="2"/>
</dbReference>
<dbReference type="PANTHER" id="PTHR30572:SF4">
    <property type="entry name" value="ABC TRANSPORTER PERMEASE YTRF"/>
    <property type="match status" value="1"/>
</dbReference>
<feature type="domain" description="MacB-like periplasmic core" evidence="9">
    <location>
        <begin position="538"/>
        <end position="757"/>
    </location>
</feature>
<dbReference type="EMBL" id="CP000360">
    <property type="protein sequence ID" value="ABF40287.1"/>
    <property type="molecule type" value="Genomic_DNA"/>
</dbReference>
<gene>
    <name evidence="10" type="ordered locus">Acid345_1285</name>
</gene>
<protein>
    <submittedName>
        <fullName evidence="10">ABC efflux pump, inner membrane subunit</fullName>
    </submittedName>
</protein>
<comment type="subcellular location">
    <subcellularLocation>
        <location evidence="1">Cell membrane</location>
        <topology evidence="1">Multi-pass membrane protein</topology>
    </subcellularLocation>
</comment>
<dbReference type="eggNOG" id="COG0577">
    <property type="taxonomic scope" value="Bacteria"/>
</dbReference>
<feature type="transmembrane region" description="Helical" evidence="7">
    <location>
        <begin position="477"/>
        <end position="500"/>
    </location>
</feature>
<proteinExistence type="inferred from homology"/>
<dbReference type="STRING" id="204669.Acid345_1285"/>
<name>Q1IS63_KORVE</name>
<feature type="domain" description="MacB-like periplasmic core" evidence="9">
    <location>
        <begin position="109"/>
        <end position="338"/>
    </location>
</feature>
<dbReference type="GO" id="GO:0022857">
    <property type="term" value="F:transmembrane transporter activity"/>
    <property type="evidence" value="ECO:0007669"/>
    <property type="project" value="TreeGrafter"/>
</dbReference>
<dbReference type="InterPro" id="IPR050250">
    <property type="entry name" value="Macrolide_Exporter_MacB"/>
</dbReference>
<dbReference type="AlphaFoldDB" id="Q1IS63"/>
<evidence type="ECO:0000256" key="1">
    <source>
        <dbReference type="ARBA" id="ARBA00004651"/>
    </source>
</evidence>
<evidence type="ECO:0000259" key="8">
    <source>
        <dbReference type="Pfam" id="PF02687"/>
    </source>
</evidence>
<evidence type="ECO:0000256" key="6">
    <source>
        <dbReference type="ARBA" id="ARBA00038076"/>
    </source>
</evidence>
<evidence type="ECO:0000256" key="2">
    <source>
        <dbReference type="ARBA" id="ARBA00022475"/>
    </source>
</evidence>
<keyword evidence="11" id="KW-1185">Reference proteome</keyword>
<dbReference type="PANTHER" id="PTHR30572">
    <property type="entry name" value="MEMBRANE COMPONENT OF TRANSPORTER-RELATED"/>
    <property type="match status" value="1"/>
</dbReference>
<dbReference type="NCBIfam" id="TIGR03434">
    <property type="entry name" value="ADOP"/>
    <property type="match status" value="1"/>
</dbReference>
<dbReference type="HOGENOM" id="CLU_009433_1_0_0"/>
<organism evidence="10 11">
    <name type="scientific">Koribacter versatilis (strain Ellin345)</name>
    <dbReference type="NCBI Taxonomy" id="204669"/>
    <lineage>
        <taxon>Bacteria</taxon>
        <taxon>Pseudomonadati</taxon>
        <taxon>Acidobacteriota</taxon>
        <taxon>Terriglobia</taxon>
        <taxon>Terriglobales</taxon>
        <taxon>Candidatus Korobacteraceae</taxon>
        <taxon>Candidatus Korobacter</taxon>
    </lineage>
</organism>
<keyword evidence="2" id="KW-1003">Cell membrane</keyword>
<dbReference type="Proteomes" id="UP000002432">
    <property type="component" value="Chromosome"/>
</dbReference>
<evidence type="ECO:0000256" key="4">
    <source>
        <dbReference type="ARBA" id="ARBA00022989"/>
    </source>
</evidence>
<dbReference type="KEGG" id="aba:Acid345_1285"/>
<dbReference type="GO" id="GO:0005886">
    <property type="term" value="C:plasma membrane"/>
    <property type="evidence" value="ECO:0007669"/>
    <property type="project" value="UniProtKB-SubCell"/>
</dbReference>
<sequence>MPDFRELVRGCLQELRLPGPREAEIVEEVAQHLSDRYDGLRSMNVPEAEALRTIEAELGARDLANEFKQVERMGTETVALGSGGGRPWTGLRQDLRYAVRALRASPIFSAVCIASLALGIGANTAIFQLLDAVRMRLLPVRNPQELAMIRPTNLGRTGHGAGDFSYMTNGLWMQVKQQQQGFSDVFAFGGWPTFNLANGGEARYAHGLWVSGEFFDALGVQPLLGRVLHAPDDHPGCGVVGAVISYPFWQREYGGDMNVVGRTVRLEGHPFPILGVTPASFYGMEIGRQFDVAVPLCSEPVINGEDNFYNMPRGWWLTVMGRLKPGWTFAKASAQLNAISASAFRETLPPQFQADTAKQYLGKKLAAYPAANGVSELREKYETPLWLLLAIAGSVLLIACANLANLMLARASSREREIAVRMALGAERVRILRQLLVESLLLASGGAVFGLLLAFGLSRLLVRYLGQTLFVNLAVDWRVLGFGAGLAMLTACLFGLGPAIRATKASPARLMNSSGRGQSATRERVSLRKVLVASQVAVSLVLVAGALLFSGSLRRILAQDAGFRRDGVLVMMMDFSSLQLPTEARLPLKRTLLERVRAVPGIESAAEVMFGPFMGNGWNDRIVVDGKKQETTSIEDTITEGYFQTMQTPLLMGRDFDAQDTATSQPVAIVNQKFAKVLLGTNNPIGRTFKVEVYVGERQPEWVVVGMVKDSKFDDMRDEFEPMAYYPQSQNRSDRPDTEVVVRSQLDPASLMASLRRVSADVNPGITLEFHDLRREIENSLLRERLLATLSGFFGVLAILLAAIGLYGVIAYGVARRTNEIGIRMALGAIRWHIVRMIVSEALALTVTGAVFGVALTVIVARSAASLLYGLTAHDPLMLTAAAVALLAVCLIASAIPAIRAARLDPMTALREE</sequence>
<evidence type="ECO:0000256" key="3">
    <source>
        <dbReference type="ARBA" id="ARBA00022692"/>
    </source>
</evidence>
<feature type="transmembrane region" description="Helical" evidence="7">
    <location>
        <begin position="385"/>
        <end position="408"/>
    </location>
</feature>
<dbReference type="InterPro" id="IPR003838">
    <property type="entry name" value="ABC3_permease_C"/>
</dbReference>
<keyword evidence="3 7" id="KW-0812">Transmembrane</keyword>
<feature type="domain" description="ABC3 transporter permease C-terminal" evidence="8">
    <location>
        <begin position="793"/>
        <end position="906"/>
    </location>
</feature>
<feature type="domain" description="ABC3 transporter permease C-terminal" evidence="8">
    <location>
        <begin position="391"/>
        <end position="507"/>
    </location>
</feature>
<evidence type="ECO:0000259" key="9">
    <source>
        <dbReference type="Pfam" id="PF12704"/>
    </source>
</evidence>
<dbReference type="InterPro" id="IPR017800">
    <property type="entry name" value="ADOP"/>
</dbReference>
<feature type="transmembrane region" description="Helical" evidence="7">
    <location>
        <begin position="530"/>
        <end position="549"/>
    </location>
</feature>
<feature type="transmembrane region" description="Helical" evidence="7">
    <location>
        <begin position="842"/>
        <end position="865"/>
    </location>
</feature>
<evidence type="ECO:0000313" key="11">
    <source>
        <dbReference type="Proteomes" id="UP000002432"/>
    </source>
</evidence>
<reference evidence="10 11" key="1">
    <citation type="journal article" date="2009" name="Appl. Environ. Microbiol.">
        <title>Three genomes from the phylum Acidobacteria provide insight into the lifestyles of these microorganisms in soils.</title>
        <authorList>
            <person name="Ward N.L."/>
            <person name="Challacombe J.F."/>
            <person name="Janssen P.H."/>
            <person name="Henrissat B."/>
            <person name="Coutinho P.M."/>
            <person name="Wu M."/>
            <person name="Xie G."/>
            <person name="Haft D.H."/>
            <person name="Sait M."/>
            <person name="Badger J."/>
            <person name="Barabote R.D."/>
            <person name="Bradley B."/>
            <person name="Brettin T.S."/>
            <person name="Brinkac L.M."/>
            <person name="Bruce D."/>
            <person name="Creasy T."/>
            <person name="Daugherty S.C."/>
            <person name="Davidsen T.M."/>
            <person name="DeBoy R.T."/>
            <person name="Detter J.C."/>
            <person name="Dodson R.J."/>
            <person name="Durkin A.S."/>
            <person name="Ganapathy A."/>
            <person name="Gwinn-Giglio M."/>
            <person name="Han C.S."/>
            <person name="Khouri H."/>
            <person name="Kiss H."/>
            <person name="Kothari S.P."/>
            <person name="Madupu R."/>
            <person name="Nelson K.E."/>
            <person name="Nelson W.C."/>
            <person name="Paulsen I."/>
            <person name="Penn K."/>
            <person name="Ren Q."/>
            <person name="Rosovitz M.J."/>
            <person name="Selengut J.D."/>
            <person name="Shrivastava S."/>
            <person name="Sullivan S.A."/>
            <person name="Tapia R."/>
            <person name="Thompson L.S."/>
            <person name="Watkins K.L."/>
            <person name="Yang Q."/>
            <person name="Yu C."/>
            <person name="Zafar N."/>
            <person name="Zhou L."/>
            <person name="Kuske C.R."/>
        </authorList>
    </citation>
    <scope>NUCLEOTIDE SEQUENCE [LARGE SCALE GENOMIC DNA]</scope>
    <source>
        <strain evidence="10 11">Ellin345</strain>
    </source>
</reference>
<feature type="transmembrane region" description="Helical" evidence="7">
    <location>
        <begin position="435"/>
        <end position="457"/>
    </location>
</feature>
<evidence type="ECO:0000256" key="7">
    <source>
        <dbReference type="SAM" id="Phobius"/>
    </source>
</evidence>
<evidence type="ECO:0000256" key="5">
    <source>
        <dbReference type="ARBA" id="ARBA00023136"/>
    </source>
</evidence>
<evidence type="ECO:0000313" key="10">
    <source>
        <dbReference type="EMBL" id="ABF40287.1"/>
    </source>
</evidence>
<feature type="transmembrane region" description="Helical" evidence="7">
    <location>
        <begin position="786"/>
        <end position="815"/>
    </location>
</feature>
<dbReference type="EnsemblBacteria" id="ABF40287">
    <property type="protein sequence ID" value="ABF40287"/>
    <property type="gene ID" value="Acid345_1285"/>
</dbReference>
<comment type="similarity">
    <text evidence="6">Belongs to the ABC-4 integral membrane protein family.</text>
</comment>
<dbReference type="InterPro" id="IPR025857">
    <property type="entry name" value="MacB_PCD"/>
</dbReference>
<feature type="transmembrane region" description="Helical" evidence="7">
    <location>
        <begin position="107"/>
        <end position="130"/>
    </location>
</feature>
<dbReference type="RefSeq" id="WP_011522089.1">
    <property type="nucleotide sequence ID" value="NC_008009.1"/>
</dbReference>
<dbReference type="Pfam" id="PF12704">
    <property type="entry name" value="MacB_PCD"/>
    <property type="match status" value="2"/>
</dbReference>
<keyword evidence="5 7" id="KW-0472">Membrane</keyword>
<accession>Q1IS63</accession>